<evidence type="ECO:0000313" key="1">
    <source>
        <dbReference type="EMBL" id="KDN55710.1"/>
    </source>
</evidence>
<name>A0A066WYF7_9FLAO</name>
<proteinExistence type="predicted"/>
<dbReference type="AlphaFoldDB" id="A0A066WYF7"/>
<dbReference type="eggNOG" id="ENOG502Z9FZ">
    <property type="taxonomic scope" value="Bacteria"/>
</dbReference>
<accession>A0A066WYF7</accession>
<dbReference type="EMBL" id="JNCA01000011">
    <property type="protein sequence ID" value="KDN55710.1"/>
    <property type="molecule type" value="Genomic_DNA"/>
</dbReference>
<dbReference type="Pfam" id="PF14284">
    <property type="entry name" value="PcfJ"/>
    <property type="match status" value="1"/>
</dbReference>
<sequence>MRHEILKEQQLYTKQKKPFFGLSFSNENLTISLLENVQEFMEEGDTLNHCIFTNEYFKRKDSLIFSARIDNIPIETIEVSLSKMKIVQCRGLKNKNSKHHKMILNLMQKNLYQVCSRMKKNKNETV</sequence>
<gene>
    <name evidence="1" type="ORF">FEM21_13120</name>
</gene>
<protein>
    <recommendedName>
        <fullName evidence="3">PcfJ-like protein</fullName>
    </recommendedName>
</protein>
<dbReference type="PATRIC" id="fig|1492738.3.peg.1304"/>
<reference evidence="1 2" key="1">
    <citation type="submission" date="2014-05" db="EMBL/GenBank/DDBJ databases">
        <title>Genome Sequence of Flavobacterium sp. EM1321.</title>
        <authorList>
            <person name="Shin S.-K."/>
            <person name="Yi H."/>
        </authorList>
    </citation>
    <scope>NUCLEOTIDE SEQUENCE [LARGE SCALE GENOMIC DNA]</scope>
    <source>
        <strain evidence="1 2">EM1321</strain>
    </source>
</reference>
<evidence type="ECO:0000313" key="2">
    <source>
        <dbReference type="Proteomes" id="UP000027064"/>
    </source>
</evidence>
<dbReference type="Proteomes" id="UP000027064">
    <property type="component" value="Unassembled WGS sequence"/>
</dbReference>
<dbReference type="InterPro" id="IPR025586">
    <property type="entry name" value="PcfJ"/>
</dbReference>
<keyword evidence="2" id="KW-1185">Reference proteome</keyword>
<comment type="caution">
    <text evidence="1">The sequence shown here is derived from an EMBL/GenBank/DDBJ whole genome shotgun (WGS) entry which is preliminary data.</text>
</comment>
<dbReference type="STRING" id="1492738.FEM21_13120"/>
<evidence type="ECO:0008006" key="3">
    <source>
        <dbReference type="Google" id="ProtNLM"/>
    </source>
</evidence>
<organism evidence="1 2">
    <name type="scientific">Flavobacterium seoulense</name>
    <dbReference type="NCBI Taxonomy" id="1492738"/>
    <lineage>
        <taxon>Bacteria</taxon>
        <taxon>Pseudomonadati</taxon>
        <taxon>Bacteroidota</taxon>
        <taxon>Flavobacteriia</taxon>
        <taxon>Flavobacteriales</taxon>
        <taxon>Flavobacteriaceae</taxon>
        <taxon>Flavobacterium</taxon>
    </lineage>
</organism>